<evidence type="ECO:0000256" key="1">
    <source>
        <dbReference type="ARBA" id="ARBA00004196"/>
    </source>
</evidence>
<dbReference type="AlphaFoldDB" id="A0A1V6N2K1"/>
<dbReference type="SUPFAM" id="SSF51126">
    <property type="entry name" value="Pectin lyase-like"/>
    <property type="match status" value="2"/>
</dbReference>
<keyword evidence="6 8" id="KW-0472">Membrane</keyword>
<keyword evidence="4" id="KW-0964">Secreted</keyword>
<evidence type="ECO:0000256" key="6">
    <source>
        <dbReference type="ARBA" id="ARBA00023136"/>
    </source>
</evidence>
<keyword evidence="8" id="KW-0812">Transmembrane</keyword>
<keyword evidence="8" id="KW-1133">Transmembrane helix</keyword>
<evidence type="ECO:0000256" key="2">
    <source>
        <dbReference type="ARBA" id="ARBA00004442"/>
    </source>
</evidence>
<dbReference type="Pfam" id="PF13229">
    <property type="entry name" value="Beta_helix"/>
    <property type="match status" value="1"/>
</dbReference>
<dbReference type="PANTHER" id="PTHR11319:SF35">
    <property type="entry name" value="OUTER MEMBRANE PROTEIN PMPC-RELATED"/>
    <property type="match status" value="1"/>
</dbReference>
<evidence type="ECO:0000313" key="10">
    <source>
        <dbReference type="EMBL" id="OQD58928.1"/>
    </source>
</evidence>
<gene>
    <name evidence="10" type="ORF">MBBAR_6c00380</name>
</gene>
<dbReference type="Gene3D" id="2.160.20.10">
    <property type="entry name" value="Single-stranded right-handed beta-helix, Pectin lyase-like"/>
    <property type="match status" value="1"/>
</dbReference>
<dbReference type="GO" id="GO:0005576">
    <property type="term" value="C:extracellular region"/>
    <property type="evidence" value="ECO:0007669"/>
    <property type="project" value="UniProtKB-SubCell"/>
</dbReference>
<dbReference type="Gene3D" id="2.60.40.10">
    <property type="entry name" value="Immunoglobulins"/>
    <property type="match status" value="1"/>
</dbReference>
<dbReference type="InterPro" id="IPR013783">
    <property type="entry name" value="Ig-like_fold"/>
</dbReference>
<keyword evidence="7" id="KW-0998">Cell outer membrane</keyword>
<dbReference type="InterPro" id="IPR012334">
    <property type="entry name" value="Pectin_lyas_fold"/>
</dbReference>
<dbReference type="InterPro" id="IPR006626">
    <property type="entry name" value="PbH1"/>
</dbReference>
<evidence type="ECO:0000256" key="8">
    <source>
        <dbReference type="SAM" id="Phobius"/>
    </source>
</evidence>
<name>A0A1V6N2K1_METAZ</name>
<dbReference type="Pfam" id="PF02415">
    <property type="entry name" value="Chlam_PMP"/>
    <property type="match status" value="1"/>
</dbReference>
<evidence type="ECO:0000259" key="9">
    <source>
        <dbReference type="Pfam" id="PF13229"/>
    </source>
</evidence>
<feature type="domain" description="Right handed beta helix" evidence="9">
    <location>
        <begin position="216"/>
        <end position="380"/>
    </location>
</feature>
<evidence type="ECO:0000256" key="5">
    <source>
        <dbReference type="ARBA" id="ARBA00022729"/>
    </source>
</evidence>
<evidence type="ECO:0000256" key="7">
    <source>
        <dbReference type="ARBA" id="ARBA00023237"/>
    </source>
</evidence>
<dbReference type="PANTHER" id="PTHR11319">
    <property type="entry name" value="G PROTEIN-COUPLED RECEPTOR-RELATED"/>
    <property type="match status" value="1"/>
</dbReference>
<keyword evidence="11" id="KW-1185">Reference proteome</keyword>
<keyword evidence="5" id="KW-0732">Signal</keyword>
<dbReference type="EMBL" id="JXMW01000006">
    <property type="protein sequence ID" value="OQD58928.1"/>
    <property type="molecule type" value="Genomic_DNA"/>
</dbReference>
<dbReference type="SMART" id="SM00710">
    <property type="entry name" value="PbH1"/>
    <property type="match status" value="8"/>
</dbReference>
<protein>
    <submittedName>
        <fullName evidence="10">Adhesin-like protein</fullName>
    </submittedName>
</protein>
<dbReference type="InterPro" id="IPR003368">
    <property type="entry name" value="POMP_repeat"/>
</dbReference>
<dbReference type="InterPro" id="IPR039448">
    <property type="entry name" value="Beta_helix"/>
</dbReference>
<sequence>MITITISTLLLISLSSTSAAEHNITNSTVGGLNKTVAESTDGDWINLENGIYTDNITNIIIDKNLTIKGESRENTILNAQQLGRIFYINPGNTLTLINITIINGYANSGGAIFNNGGKITLTNCNFSNNTANDGSGGAIFNSGPNMEVTNSNFSNNTASRTAGAIFNNAINITVINSVFNNNVAGIDGGAIEHSGSNLKIINSRFTNNRANSSGGAVYNYASDLEVTNSNFTNNTSLAPDSWGGGAIYSTGGNKVIINSSKFTNNKATSYGGAIDIYYGDNITVTNSEFNENNASYGGAIFNTAGTKFLINSSKFNKNKASNDGGAIYNYYTEEMNVVDSNFTENTAKGYGGVIFNDAMMKLSGNIMENNNAILGKEIYNNGSMGILKLKYLNNSTIKVNNKTKINIYATLTDDMGNSITGQNISFYVNGEYIGVSDVIEGYATIKYTVIGNKNDNLQVTGNYSGHDTYAINIANGMILIVANQTNHTNNTNHSNINNENNTTNQNSNNIANAKMKETGIPTTIILVLVSLVGSILIKRKK</sequence>
<dbReference type="Proteomes" id="UP000191661">
    <property type="component" value="Unassembled WGS sequence"/>
</dbReference>
<evidence type="ECO:0000256" key="3">
    <source>
        <dbReference type="ARBA" id="ARBA00004613"/>
    </source>
</evidence>
<evidence type="ECO:0000313" key="11">
    <source>
        <dbReference type="Proteomes" id="UP000191661"/>
    </source>
</evidence>
<feature type="transmembrane region" description="Helical" evidence="8">
    <location>
        <begin position="518"/>
        <end position="537"/>
    </location>
</feature>
<dbReference type="RefSeq" id="WP_080459991.1">
    <property type="nucleotide sequence ID" value="NZ_JXMW01000006.1"/>
</dbReference>
<evidence type="ECO:0000256" key="4">
    <source>
        <dbReference type="ARBA" id="ARBA00022525"/>
    </source>
</evidence>
<reference evidence="10 11" key="1">
    <citation type="submission" date="2014-12" db="EMBL/GenBank/DDBJ databases">
        <title>Genome sequence of Methanobrevibacter arboriphilicus DH1, DSM1125.</title>
        <authorList>
            <person name="Poehlein A."/>
            <person name="Thauer R.K."/>
            <person name="Seedorf H."/>
            <person name="Daniel R."/>
        </authorList>
    </citation>
    <scope>NUCLEOTIDE SEQUENCE [LARGE SCALE GENOMIC DNA]</scope>
    <source>
        <strain evidence="10 11">DH1</strain>
    </source>
</reference>
<proteinExistence type="predicted"/>
<dbReference type="InterPro" id="IPR011050">
    <property type="entry name" value="Pectin_lyase_fold/virulence"/>
</dbReference>
<accession>A0A1V6N2K1</accession>
<comment type="caution">
    <text evidence="10">The sequence shown here is derived from an EMBL/GenBank/DDBJ whole genome shotgun (WGS) entry which is preliminary data.</text>
</comment>
<comment type="subcellular location">
    <subcellularLocation>
        <location evidence="1">Cell envelope</location>
    </subcellularLocation>
    <subcellularLocation>
        <location evidence="2">Cell outer membrane</location>
    </subcellularLocation>
    <subcellularLocation>
        <location evidence="3">Secreted</location>
    </subcellularLocation>
</comment>
<dbReference type="OrthoDB" id="78475at2157"/>
<organism evidence="10 11">
    <name type="scientific">Methanobrevibacter arboriphilus JCM 13429 = DSM 1125</name>
    <dbReference type="NCBI Taxonomy" id="1300164"/>
    <lineage>
        <taxon>Archaea</taxon>
        <taxon>Methanobacteriati</taxon>
        <taxon>Methanobacteriota</taxon>
        <taxon>Methanomada group</taxon>
        <taxon>Methanobacteria</taxon>
        <taxon>Methanobacteriales</taxon>
        <taxon>Methanobacteriaceae</taxon>
        <taxon>Methanobrevibacter</taxon>
    </lineage>
</organism>